<reference evidence="7 8" key="1">
    <citation type="submission" date="2018-03" db="EMBL/GenBank/DDBJ databases">
        <title>Draft Genome Sequences of the Obligatory Marine Myxobacteria Enhygromyxa salina SWB005.</title>
        <authorList>
            <person name="Poehlein A."/>
            <person name="Moghaddam J.A."/>
            <person name="Harms H."/>
            <person name="Alanjari M."/>
            <person name="Koenig G.M."/>
            <person name="Daniel R."/>
            <person name="Schaeberle T.F."/>
        </authorList>
    </citation>
    <scope>NUCLEOTIDE SEQUENCE [LARGE SCALE GENOMIC DNA]</scope>
    <source>
        <strain evidence="7 8">SWB005</strain>
    </source>
</reference>
<dbReference type="Pfam" id="PF08100">
    <property type="entry name" value="Dimerisation"/>
    <property type="match status" value="1"/>
</dbReference>
<keyword evidence="3" id="KW-0949">S-adenosyl-L-methionine</keyword>
<evidence type="ECO:0000259" key="6">
    <source>
        <dbReference type="Pfam" id="PF08100"/>
    </source>
</evidence>
<dbReference type="GO" id="GO:0032259">
    <property type="term" value="P:methylation"/>
    <property type="evidence" value="ECO:0007669"/>
    <property type="project" value="UniProtKB-KW"/>
</dbReference>
<feature type="domain" description="O-methyltransferase dimerisation" evidence="6">
    <location>
        <begin position="14"/>
        <end position="87"/>
    </location>
</feature>
<keyword evidence="1 7" id="KW-0489">Methyltransferase</keyword>
<evidence type="ECO:0000256" key="3">
    <source>
        <dbReference type="ARBA" id="ARBA00022691"/>
    </source>
</evidence>
<feature type="domain" description="O-methyltransferase C-terminal" evidence="5">
    <location>
        <begin position="122"/>
        <end position="319"/>
    </location>
</feature>
<dbReference type="SUPFAM" id="SSF46785">
    <property type="entry name" value="Winged helix' DNA-binding domain"/>
    <property type="match status" value="1"/>
</dbReference>
<dbReference type="SUPFAM" id="SSF53335">
    <property type="entry name" value="S-adenosyl-L-methionine-dependent methyltransferases"/>
    <property type="match status" value="1"/>
</dbReference>
<protein>
    <submittedName>
        <fullName evidence="7">Multifunctional cyclase-dehydratase-3-O-methyl transferase TcmN</fullName>
        <ecNumber evidence="7">2.1.1.-</ecNumber>
    </submittedName>
</protein>
<dbReference type="Proteomes" id="UP000237968">
    <property type="component" value="Unassembled WGS sequence"/>
</dbReference>
<sequence>MNDKAPSGMTLISLTGSALLSQCIHVVARLGVADHLAESAKTCDELAKLTGCQPKPLSRIMRALVKFGLFMVEDGQKFSLGPLGARLQTEHPRSLRHFCMLNGAEYYQAYGALVHTANTGQSGLRHVYGTSLYEHMERNPETARVYDLAMDEISRDAAVDLASSYDYEGVQTVVDVGGGSGVVVRAILRAHPQLRGLCVDRQDVCERAVKTIAASRDAELLERLNFVAGDFFEELPRGDLYIVKNVLHNWNDASCVRILETVRRALDGGALLVVEHLVEDDEPSLDRLMNAVLQMAICEDETDARDEARMRAIMQEAGFTVPRMGQLGTGHYWFEGRPA</sequence>
<organism evidence="7 8">
    <name type="scientific">Enhygromyxa salina</name>
    <dbReference type="NCBI Taxonomy" id="215803"/>
    <lineage>
        <taxon>Bacteria</taxon>
        <taxon>Pseudomonadati</taxon>
        <taxon>Myxococcota</taxon>
        <taxon>Polyangia</taxon>
        <taxon>Nannocystales</taxon>
        <taxon>Nannocystaceae</taxon>
        <taxon>Enhygromyxa</taxon>
    </lineage>
</organism>
<feature type="active site" description="Proton acceptor" evidence="4">
    <location>
        <position position="248"/>
    </location>
</feature>
<name>A0A2S9XFK4_9BACT</name>
<keyword evidence="8" id="KW-1185">Reference proteome</keyword>
<dbReference type="PIRSF" id="PIRSF005739">
    <property type="entry name" value="O-mtase"/>
    <property type="match status" value="1"/>
</dbReference>
<dbReference type="EMBL" id="PVNK01000234">
    <property type="protein sequence ID" value="PRP91645.1"/>
    <property type="molecule type" value="Genomic_DNA"/>
</dbReference>
<dbReference type="AlphaFoldDB" id="A0A2S9XFK4"/>
<dbReference type="InterPro" id="IPR001077">
    <property type="entry name" value="COMT_C"/>
</dbReference>
<keyword evidence="2 7" id="KW-0808">Transferase</keyword>
<dbReference type="PROSITE" id="PS51683">
    <property type="entry name" value="SAM_OMT_II"/>
    <property type="match status" value="1"/>
</dbReference>
<dbReference type="InterPro" id="IPR029063">
    <property type="entry name" value="SAM-dependent_MTases_sf"/>
</dbReference>
<evidence type="ECO:0000313" key="8">
    <source>
        <dbReference type="Proteomes" id="UP000237968"/>
    </source>
</evidence>
<evidence type="ECO:0000256" key="4">
    <source>
        <dbReference type="PIRSR" id="PIRSR005739-1"/>
    </source>
</evidence>
<dbReference type="InterPro" id="IPR012967">
    <property type="entry name" value="COMT_dimerisation"/>
</dbReference>
<accession>A0A2S9XFK4</accession>
<dbReference type="Pfam" id="PF00891">
    <property type="entry name" value="Methyltransf_2"/>
    <property type="match status" value="1"/>
</dbReference>
<evidence type="ECO:0000256" key="1">
    <source>
        <dbReference type="ARBA" id="ARBA00022603"/>
    </source>
</evidence>
<dbReference type="InterPro" id="IPR036388">
    <property type="entry name" value="WH-like_DNA-bd_sf"/>
</dbReference>
<dbReference type="PANTHER" id="PTHR43712:SF2">
    <property type="entry name" value="O-METHYLTRANSFERASE CICE"/>
    <property type="match status" value="1"/>
</dbReference>
<dbReference type="Gene3D" id="3.40.50.150">
    <property type="entry name" value="Vaccinia Virus protein VP39"/>
    <property type="match status" value="1"/>
</dbReference>
<proteinExistence type="predicted"/>
<evidence type="ECO:0000259" key="5">
    <source>
        <dbReference type="Pfam" id="PF00891"/>
    </source>
</evidence>
<dbReference type="InterPro" id="IPR036390">
    <property type="entry name" value="WH_DNA-bd_sf"/>
</dbReference>
<comment type="caution">
    <text evidence="7">The sequence shown here is derived from an EMBL/GenBank/DDBJ whole genome shotgun (WGS) entry which is preliminary data.</text>
</comment>
<dbReference type="EC" id="2.1.1.-" evidence="7"/>
<gene>
    <name evidence="7" type="primary">tcmN</name>
    <name evidence="7" type="ORF">ENSA5_54050</name>
</gene>
<dbReference type="PANTHER" id="PTHR43712">
    <property type="entry name" value="PUTATIVE (AFU_ORTHOLOGUE AFUA_4G14580)-RELATED"/>
    <property type="match status" value="1"/>
</dbReference>
<dbReference type="InterPro" id="IPR016461">
    <property type="entry name" value="COMT-like"/>
</dbReference>
<dbReference type="GO" id="GO:0008171">
    <property type="term" value="F:O-methyltransferase activity"/>
    <property type="evidence" value="ECO:0007669"/>
    <property type="project" value="InterPro"/>
</dbReference>
<dbReference type="Gene3D" id="1.10.10.10">
    <property type="entry name" value="Winged helix-like DNA-binding domain superfamily/Winged helix DNA-binding domain"/>
    <property type="match status" value="1"/>
</dbReference>
<evidence type="ECO:0000256" key="2">
    <source>
        <dbReference type="ARBA" id="ARBA00022679"/>
    </source>
</evidence>
<evidence type="ECO:0000313" key="7">
    <source>
        <dbReference type="EMBL" id="PRP91645.1"/>
    </source>
</evidence>
<dbReference type="GO" id="GO:0046983">
    <property type="term" value="F:protein dimerization activity"/>
    <property type="evidence" value="ECO:0007669"/>
    <property type="project" value="InterPro"/>
</dbReference>
<dbReference type="Gene3D" id="1.10.287.1350">
    <property type="match status" value="1"/>
</dbReference>